<proteinExistence type="predicted"/>
<feature type="domain" description="SGNH hydrolase-type esterase" evidence="1">
    <location>
        <begin position="78"/>
        <end position="254"/>
    </location>
</feature>
<evidence type="ECO:0000259" key="1">
    <source>
        <dbReference type="Pfam" id="PF13472"/>
    </source>
</evidence>
<dbReference type="Pfam" id="PF13472">
    <property type="entry name" value="Lipase_GDSL_2"/>
    <property type="match status" value="1"/>
</dbReference>
<keyword evidence="3" id="KW-1185">Reference proteome</keyword>
<dbReference type="SUPFAM" id="SSF52266">
    <property type="entry name" value="SGNH hydrolase"/>
    <property type="match status" value="1"/>
</dbReference>
<dbReference type="OrthoDB" id="9794725at2"/>
<dbReference type="EMBL" id="QGLF01000004">
    <property type="protein sequence ID" value="PWR19978.1"/>
    <property type="molecule type" value="Genomic_DNA"/>
</dbReference>
<dbReference type="Proteomes" id="UP000246077">
    <property type="component" value="Unassembled WGS sequence"/>
</dbReference>
<dbReference type="InterPro" id="IPR036514">
    <property type="entry name" value="SGNH_hydro_sf"/>
</dbReference>
<dbReference type="InterPro" id="IPR051532">
    <property type="entry name" value="Ester_Hydrolysis_Enzymes"/>
</dbReference>
<dbReference type="Gene3D" id="3.40.50.1110">
    <property type="entry name" value="SGNH hydrolase"/>
    <property type="match status" value="1"/>
</dbReference>
<reference evidence="3" key="1">
    <citation type="submission" date="2018-05" db="EMBL/GenBank/DDBJ databases">
        <title>Zavarzinia sp. HR-AS.</title>
        <authorList>
            <person name="Lee Y."/>
            <person name="Jeon C.O."/>
        </authorList>
    </citation>
    <scope>NUCLEOTIDE SEQUENCE [LARGE SCALE GENOMIC DNA]</scope>
    <source>
        <strain evidence="3">DSM 1231</strain>
    </source>
</reference>
<organism evidence="2 3">
    <name type="scientific">Zavarzinia compransoris</name>
    <dbReference type="NCBI Taxonomy" id="1264899"/>
    <lineage>
        <taxon>Bacteria</taxon>
        <taxon>Pseudomonadati</taxon>
        <taxon>Pseudomonadota</taxon>
        <taxon>Alphaproteobacteria</taxon>
        <taxon>Rhodospirillales</taxon>
        <taxon>Zavarziniaceae</taxon>
        <taxon>Zavarzinia</taxon>
    </lineage>
</organism>
<comment type="caution">
    <text evidence="2">The sequence shown here is derived from an EMBL/GenBank/DDBJ whole genome shotgun (WGS) entry which is preliminary data.</text>
</comment>
<evidence type="ECO:0000313" key="3">
    <source>
        <dbReference type="Proteomes" id="UP000246077"/>
    </source>
</evidence>
<dbReference type="PANTHER" id="PTHR30383:SF32">
    <property type="entry name" value="SGNH-HYDROLASE"/>
    <property type="match status" value="1"/>
</dbReference>
<dbReference type="PANTHER" id="PTHR30383">
    <property type="entry name" value="THIOESTERASE 1/PROTEASE 1/LYSOPHOSPHOLIPASE L1"/>
    <property type="match status" value="1"/>
</dbReference>
<dbReference type="InterPro" id="IPR013830">
    <property type="entry name" value="SGNH_hydro"/>
</dbReference>
<protein>
    <recommendedName>
        <fullName evidence="1">SGNH hydrolase-type esterase domain-containing protein</fullName>
    </recommendedName>
</protein>
<dbReference type="AlphaFoldDB" id="A0A317DYX8"/>
<evidence type="ECO:0000313" key="2">
    <source>
        <dbReference type="EMBL" id="PWR19978.1"/>
    </source>
</evidence>
<sequence length="276" mass="29476">MAVMMSRLEPSMSMSAAGTRRQFVLGTLAAAAGAVGLARGAGAEGLALPPTPRPDDWWVKRHRDKLAELRRGPVNLVFIGDSITHNYELGSTAPNYDFLGLWNRFYGGRQAVNLGFNGDNTGNVLWRLDNGEIGGISPKAAVVLIGTNDTIQGRGAAETKAGIDAIVGRLRARVPKARILVLGILPSGISDWKSATDLAVNTALANSYAADRQVTFMDAGYRFLKDGATDVSLYMDPRNDPPGPALHPDAAAQARLAEAIEPLLSSWLGDRNRLSQ</sequence>
<gene>
    <name evidence="2" type="ORF">DKG75_16165</name>
</gene>
<name>A0A317DYX8_9PROT</name>
<dbReference type="GO" id="GO:0004622">
    <property type="term" value="F:phosphatidylcholine lysophospholipase activity"/>
    <property type="evidence" value="ECO:0007669"/>
    <property type="project" value="TreeGrafter"/>
</dbReference>
<accession>A0A317DYX8</accession>